<reference evidence="3" key="1">
    <citation type="submission" date="2025-08" db="UniProtKB">
        <authorList>
            <consortium name="RefSeq"/>
        </authorList>
    </citation>
    <scope>IDENTIFICATION</scope>
    <source>
        <tissue evidence="3">Gonads</tissue>
    </source>
</reference>
<dbReference type="KEGG" id="lak:106159550"/>
<dbReference type="Proteomes" id="UP000085678">
    <property type="component" value="Unplaced"/>
</dbReference>
<evidence type="ECO:0000313" key="3">
    <source>
        <dbReference type="RefSeq" id="XP_013391311.1"/>
    </source>
</evidence>
<dbReference type="GeneID" id="106159550"/>
<name>A0A1S3I0G3_LINAN</name>
<evidence type="ECO:0000256" key="1">
    <source>
        <dbReference type="SAM" id="MobiDB-lite"/>
    </source>
</evidence>
<feature type="compositionally biased region" description="Acidic residues" evidence="1">
    <location>
        <begin position="161"/>
        <end position="175"/>
    </location>
</feature>
<dbReference type="RefSeq" id="XP_013391311.1">
    <property type="nucleotide sequence ID" value="XM_013535857.2"/>
</dbReference>
<organism evidence="2 3">
    <name type="scientific">Lingula anatina</name>
    <name type="common">Brachiopod</name>
    <name type="synonym">Lingula unguis</name>
    <dbReference type="NCBI Taxonomy" id="7574"/>
    <lineage>
        <taxon>Eukaryota</taxon>
        <taxon>Metazoa</taxon>
        <taxon>Spiralia</taxon>
        <taxon>Lophotrochozoa</taxon>
        <taxon>Brachiopoda</taxon>
        <taxon>Linguliformea</taxon>
        <taxon>Lingulata</taxon>
        <taxon>Lingulida</taxon>
        <taxon>Linguloidea</taxon>
        <taxon>Lingulidae</taxon>
        <taxon>Lingula</taxon>
    </lineage>
</organism>
<dbReference type="InParanoid" id="A0A1S3I0G3"/>
<accession>A0A1S3I0G3</accession>
<feature type="region of interest" description="Disordered" evidence="1">
    <location>
        <begin position="124"/>
        <end position="175"/>
    </location>
</feature>
<protein>
    <submittedName>
        <fullName evidence="3">Uncharacterized protein LOC106159550</fullName>
    </submittedName>
</protein>
<feature type="compositionally biased region" description="Basic and acidic residues" evidence="1">
    <location>
        <begin position="130"/>
        <end position="143"/>
    </location>
</feature>
<dbReference type="AlphaFoldDB" id="A0A1S3I0G3"/>
<keyword evidence="2" id="KW-1185">Reference proteome</keyword>
<gene>
    <name evidence="3" type="primary">LOC106159550</name>
</gene>
<proteinExistence type="predicted"/>
<evidence type="ECO:0000313" key="2">
    <source>
        <dbReference type="Proteomes" id="UP000085678"/>
    </source>
</evidence>
<sequence>MYMYNMFSRLHSSRFCLLICVVAFKLHLCLWVSVSIYLALLILDPTDLDPDLEYDPDLDLENDTVESEPIVEQTRGPSCPDLHHLDDEHVNQVVRRASLPAHLSELNHDWSTEVAHDWSIVDSEETEELDTNKEMDSSRHYDFPPDENVGESNTKCYYDFPPDEGGEEEEEVSMV</sequence>